<evidence type="ECO:0000313" key="2">
    <source>
        <dbReference type="EMBL" id="KAJ3831427.1"/>
    </source>
</evidence>
<evidence type="ECO:0000313" key="3">
    <source>
        <dbReference type="Proteomes" id="UP001163846"/>
    </source>
</evidence>
<evidence type="ECO:0000256" key="1">
    <source>
        <dbReference type="SAM" id="MobiDB-lite"/>
    </source>
</evidence>
<dbReference type="EMBL" id="MU807482">
    <property type="protein sequence ID" value="KAJ3831427.1"/>
    <property type="molecule type" value="Genomic_DNA"/>
</dbReference>
<comment type="caution">
    <text evidence="2">The sequence shown here is derived from an EMBL/GenBank/DDBJ whole genome shotgun (WGS) entry which is preliminary data.</text>
</comment>
<organism evidence="2 3">
    <name type="scientific">Lentinula raphanica</name>
    <dbReference type="NCBI Taxonomy" id="153919"/>
    <lineage>
        <taxon>Eukaryota</taxon>
        <taxon>Fungi</taxon>
        <taxon>Dikarya</taxon>
        <taxon>Basidiomycota</taxon>
        <taxon>Agaricomycotina</taxon>
        <taxon>Agaricomycetes</taxon>
        <taxon>Agaricomycetidae</taxon>
        <taxon>Agaricales</taxon>
        <taxon>Marasmiineae</taxon>
        <taxon>Omphalotaceae</taxon>
        <taxon>Lentinula</taxon>
    </lineage>
</organism>
<dbReference type="AlphaFoldDB" id="A0AA38NVM4"/>
<keyword evidence="3" id="KW-1185">Reference proteome</keyword>
<gene>
    <name evidence="2" type="ORF">F5878DRAFT_549583</name>
</gene>
<name>A0AA38NVM4_9AGAR</name>
<reference evidence="2" key="1">
    <citation type="submission" date="2022-08" db="EMBL/GenBank/DDBJ databases">
        <authorList>
            <consortium name="DOE Joint Genome Institute"/>
            <person name="Min B."/>
            <person name="Riley R."/>
            <person name="Sierra-Patev S."/>
            <person name="Naranjo-Ortiz M."/>
            <person name="Looney B."/>
            <person name="Konkel Z."/>
            <person name="Slot J.C."/>
            <person name="Sakamoto Y."/>
            <person name="Steenwyk J.L."/>
            <person name="Rokas A."/>
            <person name="Carro J."/>
            <person name="Camarero S."/>
            <person name="Ferreira P."/>
            <person name="Molpeceres G."/>
            <person name="Ruiz-Duenas F.J."/>
            <person name="Serrano A."/>
            <person name="Henrissat B."/>
            <person name="Drula E."/>
            <person name="Hughes K.W."/>
            <person name="Mata J.L."/>
            <person name="Ishikawa N.K."/>
            <person name="Vargas-Isla R."/>
            <person name="Ushijima S."/>
            <person name="Smith C.A."/>
            <person name="Ahrendt S."/>
            <person name="Andreopoulos W."/>
            <person name="He G."/>
            <person name="Labutti K."/>
            <person name="Lipzen A."/>
            <person name="Ng V."/>
            <person name="Sandor L."/>
            <person name="Barry K."/>
            <person name="Martinez A.T."/>
            <person name="Xiao Y."/>
            <person name="Gibbons J.G."/>
            <person name="Terashima K."/>
            <person name="Hibbett D.S."/>
            <person name="Grigoriev I.V."/>
        </authorList>
    </citation>
    <scope>NUCLEOTIDE SEQUENCE</scope>
    <source>
        <strain evidence="2">TFB9207</strain>
    </source>
</reference>
<feature type="non-terminal residue" evidence="2">
    <location>
        <position position="230"/>
    </location>
</feature>
<accession>A0AA38NVM4</accession>
<feature type="region of interest" description="Disordered" evidence="1">
    <location>
        <begin position="23"/>
        <end position="43"/>
    </location>
</feature>
<dbReference type="Proteomes" id="UP001163846">
    <property type="component" value="Unassembled WGS sequence"/>
</dbReference>
<sequence>QVEELIQRNKELREQKADLEAQLSLANRTKSKSSKKPAKTNDGALNHELMLKLGKRYAIMVFPWPNPSFFMTPPDATALKPEEPARFETEKSYYDGSINELHAYLNDPNLSKLAATYGLFRTEFLGQVKQGRTSAIHTVRESASIIMAGIDVPALAWEAKAGAAIRKESSTLKALLAFPGKSVEDEKEIFSPIHYPSAQLDFQKTFLNEFQPKVQVSDTHLLILWSQLLM</sequence>
<protein>
    <submittedName>
        <fullName evidence="2">Uncharacterized protein</fullName>
    </submittedName>
</protein>
<proteinExistence type="predicted"/>
<feature type="compositionally biased region" description="Basic residues" evidence="1">
    <location>
        <begin position="29"/>
        <end position="38"/>
    </location>
</feature>